<dbReference type="Gene3D" id="3.30.1120.10">
    <property type="match status" value="1"/>
</dbReference>
<dbReference type="Pfam" id="PF00884">
    <property type="entry name" value="Sulfatase"/>
    <property type="match status" value="1"/>
</dbReference>
<dbReference type="AlphaFoldDB" id="A0PLE1"/>
<dbReference type="PANTHER" id="PTHR42693">
    <property type="entry name" value="ARYLSULFATASE FAMILY MEMBER"/>
    <property type="match status" value="1"/>
</dbReference>
<evidence type="ECO:0000313" key="8">
    <source>
        <dbReference type="Proteomes" id="UP000000765"/>
    </source>
</evidence>
<accession>A0PLE1</accession>
<evidence type="ECO:0000256" key="5">
    <source>
        <dbReference type="SAM" id="MobiDB-lite"/>
    </source>
</evidence>
<dbReference type="HOGENOM" id="CLU_006332_11_0_11"/>
<feature type="region of interest" description="Disordered" evidence="5">
    <location>
        <begin position="28"/>
        <end position="66"/>
    </location>
</feature>
<evidence type="ECO:0000259" key="6">
    <source>
        <dbReference type="Pfam" id="PF00884"/>
    </source>
</evidence>
<dbReference type="GO" id="GO:0046872">
    <property type="term" value="F:metal ion binding"/>
    <property type="evidence" value="ECO:0007669"/>
    <property type="project" value="UniProtKB-KW"/>
</dbReference>
<evidence type="ECO:0000256" key="3">
    <source>
        <dbReference type="ARBA" id="ARBA00022801"/>
    </source>
</evidence>
<dbReference type="InterPro" id="IPR000917">
    <property type="entry name" value="Sulfatase_N"/>
</dbReference>
<dbReference type="eggNOG" id="COG3119">
    <property type="taxonomic scope" value="Bacteria"/>
</dbReference>
<dbReference type="Proteomes" id="UP000000765">
    <property type="component" value="Chromosome"/>
</dbReference>
<reference evidence="7 8" key="1">
    <citation type="journal article" date="2007" name="Genome Res.">
        <title>Reductive evolution and niche adaptation inferred from the genome of Mycobacterium ulcerans, the causative agent of Buruli ulcer.</title>
        <authorList>
            <person name="Stinear T.P."/>
            <person name="Seemann T."/>
            <person name="Pidot S."/>
            <person name="Frigui W."/>
            <person name="Reysset G."/>
            <person name="Garnier T."/>
            <person name="Meurice G."/>
            <person name="Simon D."/>
            <person name="Bouchier C."/>
            <person name="Ma L."/>
            <person name="Tichit M."/>
            <person name="Porter J.L."/>
            <person name="Ryan J."/>
            <person name="Johnson P.D."/>
            <person name="Davies J.K."/>
            <person name="Jenkin G.A."/>
            <person name="Small P.L."/>
            <person name="Jones L.M."/>
            <person name="Tekaia F."/>
            <person name="Laval F."/>
            <person name="Daffe M."/>
            <person name="Parkhill J."/>
            <person name="Cole S.T."/>
        </authorList>
    </citation>
    <scope>NUCLEOTIDE SEQUENCE [LARGE SCALE GENOMIC DNA]</scope>
    <source>
        <strain evidence="7 8">Agy99</strain>
    </source>
</reference>
<dbReference type="Gene3D" id="3.40.720.10">
    <property type="entry name" value="Alkaline Phosphatase, subunit A"/>
    <property type="match status" value="1"/>
</dbReference>
<evidence type="ECO:0000256" key="1">
    <source>
        <dbReference type="ARBA" id="ARBA00008779"/>
    </source>
</evidence>
<evidence type="ECO:0000256" key="4">
    <source>
        <dbReference type="ARBA" id="ARBA00022837"/>
    </source>
</evidence>
<evidence type="ECO:0000256" key="2">
    <source>
        <dbReference type="ARBA" id="ARBA00022723"/>
    </source>
</evidence>
<comment type="similarity">
    <text evidence="1">Belongs to the sulfatase family.</text>
</comment>
<organism evidence="7 8">
    <name type="scientific">Mycobacterium ulcerans (strain Agy99)</name>
    <dbReference type="NCBI Taxonomy" id="362242"/>
    <lineage>
        <taxon>Bacteria</taxon>
        <taxon>Bacillati</taxon>
        <taxon>Actinomycetota</taxon>
        <taxon>Actinomycetes</taxon>
        <taxon>Mycobacteriales</taxon>
        <taxon>Mycobacteriaceae</taxon>
        <taxon>Mycobacterium</taxon>
        <taxon>Mycobacterium ulcerans group</taxon>
    </lineage>
</organism>
<keyword evidence="4" id="KW-0106">Calcium</keyword>
<name>A0PLE1_MYCUA</name>
<dbReference type="PANTHER" id="PTHR42693:SF43">
    <property type="entry name" value="BLL2667 PROTEIN"/>
    <property type="match status" value="1"/>
</dbReference>
<sequence length="832" mass="90515">MGAWQGSEAAAARVSEAVKPIDKEVMMAKAAKKTPAKKSSTGAASDAHREPHLAREHLPIPDPKHVGLTTYDAKDPNTKYPPIKQLCPSQGAPNVLIVLIDDVGFGASSAFGGPCRTPVAERLAAGGLQLNRFHTTALCSPTRQALLTGRGRNHHSVGMGAITEMATSAPGNNSIRPKEKAPLAETLKLNGYSTAQFGKCHEVSGWEVTPMGPFHQWPTGSGFEYFYGFVGGEANQYYPGLYEGTTAVEPPKTPEQGYTLTEDLADRAITWVRQQKALMPDKPFFMYFAPGATHAPHHVPKVWSDKYRGKFDDGWDALREKTLNRQKELGVVSDGAELTKRHDEIPAWDDMPDEPKPVLARQMEIYAGFLEQTDHEVGRLVGAIDDLGVLDDTLIYYIIGDNGASAEGTINGCFNEMTTLNGLPGIETTEFLLSKTDDFGTPDAYNHYAVGWAHALCAPYQWTKQVASHWGGTRNGTVVHWPNGLTEQGGMRDQFHPVIDVAPTILEAAGLPAPHSVNGIAQAPLEGVSMMSTLRDAAAPETHEVQYFEMMGNRGIYFQGWTAVTKHRTPWKADAPPPFDDDVWELYAPGDWTQAHNLATQNPAKLAELQRLWLIEATKYNVVPLDDRGFERINPDIAGRPQLVRGNSQLLFDGMRVSEWCVLTIKNKSHSVTAEVEVPTGGASGLLITQGGSAGGWTLYAHEGRLKYCYNFLGIDHYMVAATKPIPTGKHQVRMEFGYDGGGLGRGGDVTLFYDGKAVGQGRVERTQPMAFSADEACDVGCDTGSPASPDYGPTGNAFSGTIAWVQIDLGADSHDHLITAEDRFNITMAKQ</sequence>
<dbReference type="PROSITE" id="PS00523">
    <property type="entry name" value="SULFATASE_1"/>
    <property type="match status" value="1"/>
</dbReference>
<gene>
    <name evidence="7" type="primary">atsD</name>
    <name evidence="7" type="ordered locus">MUL_0454</name>
</gene>
<feature type="domain" description="Sulfatase N-terminal" evidence="6">
    <location>
        <begin position="93"/>
        <end position="510"/>
    </location>
</feature>
<dbReference type="InterPro" id="IPR024607">
    <property type="entry name" value="Sulfatase_CS"/>
</dbReference>
<dbReference type="EMBL" id="CP000325">
    <property type="protein sequence ID" value="ABL03160.1"/>
    <property type="molecule type" value="Genomic_DNA"/>
</dbReference>
<dbReference type="KEGG" id="mul:MUL_0454"/>
<keyword evidence="2" id="KW-0479">Metal-binding</keyword>
<evidence type="ECO:0000313" key="7">
    <source>
        <dbReference type="EMBL" id="ABL03160.1"/>
    </source>
</evidence>
<dbReference type="SUPFAM" id="SSF53649">
    <property type="entry name" value="Alkaline phosphatase-like"/>
    <property type="match status" value="1"/>
</dbReference>
<dbReference type="CDD" id="cd16025">
    <property type="entry name" value="PAS_like"/>
    <property type="match status" value="1"/>
</dbReference>
<keyword evidence="3" id="KW-0378">Hydrolase</keyword>
<dbReference type="GO" id="GO:0016787">
    <property type="term" value="F:hydrolase activity"/>
    <property type="evidence" value="ECO:0007669"/>
    <property type="project" value="UniProtKB-KW"/>
</dbReference>
<dbReference type="InterPro" id="IPR017850">
    <property type="entry name" value="Alkaline_phosphatase_core_sf"/>
</dbReference>
<dbReference type="InterPro" id="IPR050738">
    <property type="entry name" value="Sulfatase"/>
</dbReference>
<proteinExistence type="inferred from homology"/>
<protein>
    <submittedName>
        <fullName evidence="7">Arylsulfatase AtsD</fullName>
    </submittedName>
</protein>
<feature type="compositionally biased region" description="Basic and acidic residues" evidence="5">
    <location>
        <begin position="46"/>
        <end position="65"/>
    </location>
</feature>